<dbReference type="EMBL" id="JRLF01000012">
    <property type="protein sequence ID" value="KQB39459.1"/>
    <property type="molecule type" value="Genomic_DNA"/>
</dbReference>
<dbReference type="AlphaFoldDB" id="A0A0Q0XTF7"/>
<dbReference type="STRING" id="362413.RC62_1140"/>
<protein>
    <submittedName>
        <fullName evidence="1">Uncharacterized protein</fullName>
    </submittedName>
</protein>
<dbReference type="PATRIC" id="fig|362413.3.peg.1115"/>
<evidence type="ECO:0000313" key="1">
    <source>
        <dbReference type="EMBL" id="KQB39459.1"/>
    </source>
</evidence>
<evidence type="ECO:0000313" key="2">
    <source>
        <dbReference type="Proteomes" id="UP000050443"/>
    </source>
</evidence>
<name>A0A0Q0XTF7_9FLAO</name>
<organism evidence="1 2">
    <name type="scientific">Flavobacterium aquidurense</name>
    <dbReference type="NCBI Taxonomy" id="362413"/>
    <lineage>
        <taxon>Bacteria</taxon>
        <taxon>Pseudomonadati</taxon>
        <taxon>Bacteroidota</taxon>
        <taxon>Flavobacteriia</taxon>
        <taxon>Flavobacteriales</taxon>
        <taxon>Flavobacteriaceae</taxon>
        <taxon>Flavobacterium</taxon>
    </lineage>
</organism>
<sequence length="37" mass="4495">MYVLMISNFENKKPFLIVLRQPVFLVFSKIFCVLRFI</sequence>
<comment type="caution">
    <text evidence="1">The sequence shown here is derived from an EMBL/GenBank/DDBJ whole genome shotgun (WGS) entry which is preliminary data.</text>
</comment>
<reference evidence="1 2" key="1">
    <citation type="submission" date="2014-09" db="EMBL/GenBank/DDBJ databases">
        <title>Genome sequence of Flavobacterium aquidurense RC62.</title>
        <authorList>
            <person name="Kim J.F."/>
            <person name="Kwak M.-J."/>
        </authorList>
    </citation>
    <scope>NUCLEOTIDE SEQUENCE [LARGE SCALE GENOMIC DNA]</scope>
    <source>
        <strain evidence="1 2">RC62</strain>
    </source>
</reference>
<proteinExistence type="predicted"/>
<accession>A0A0Q0XTF7</accession>
<gene>
    <name evidence="1" type="ORF">RC62_1140</name>
</gene>
<dbReference type="Proteomes" id="UP000050443">
    <property type="component" value="Unassembled WGS sequence"/>
</dbReference>